<gene>
    <name evidence="1" type="ORF">MUK42_01463</name>
</gene>
<dbReference type="Proteomes" id="UP001055439">
    <property type="component" value="Chromosome 3"/>
</dbReference>
<dbReference type="AlphaFoldDB" id="A0A9E7FC18"/>
<evidence type="ECO:0000313" key="2">
    <source>
        <dbReference type="Proteomes" id="UP001055439"/>
    </source>
</evidence>
<sequence>MFLKLLELTEEEFGVRHEDTIAIPYCRASSRELSEICHSEEDYQSIPVS</sequence>
<organism evidence="1 2">
    <name type="scientific">Musa troglodytarum</name>
    <name type="common">fe'i banana</name>
    <dbReference type="NCBI Taxonomy" id="320322"/>
    <lineage>
        <taxon>Eukaryota</taxon>
        <taxon>Viridiplantae</taxon>
        <taxon>Streptophyta</taxon>
        <taxon>Embryophyta</taxon>
        <taxon>Tracheophyta</taxon>
        <taxon>Spermatophyta</taxon>
        <taxon>Magnoliopsida</taxon>
        <taxon>Liliopsida</taxon>
        <taxon>Zingiberales</taxon>
        <taxon>Musaceae</taxon>
        <taxon>Musa</taxon>
    </lineage>
</organism>
<dbReference type="EMBL" id="CP097505">
    <property type="protein sequence ID" value="URD93204.1"/>
    <property type="molecule type" value="Genomic_DNA"/>
</dbReference>
<evidence type="ECO:0000313" key="1">
    <source>
        <dbReference type="EMBL" id="URD93204.1"/>
    </source>
</evidence>
<name>A0A9E7FC18_9LILI</name>
<keyword evidence="2" id="KW-1185">Reference proteome</keyword>
<accession>A0A9E7FC18</accession>
<protein>
    <submittedName>
        <fullName evidence="1">Uncharacterized protein</fullName>
    </submittedName>
</protein>
<reference evidence="1" key="1">
    <citation type="submission" date="2022-05" db="EMBL/GenBank/DDBJ databases">
        <title>The Musa troglodytarum L. genome provides insights into the mechanism of non-climacteric behaviour and enrichment of carotenoids.</title>
        <authorList>
            <person name="Wang J."/>
        </authorList>
    </citation>
    <scope>NUCLEOTIDE SEQUENCE</scope>
    <source>
        <tissue evidence="1">Leaf</tissue>
    </source>
</reference>
<proteinExistence type="predicted"/>